<gene>
    <name evidence="1" type="ORF">A3C71_00470</name>
</gene>
<organism evidence="1 2">
    <name type="scientific">Candidatus Yanofskybacteria bacterium RIFCSPHIGHO2_02_FULL_43_15c</name>
    <dbReference type="NCBI Taxonomy" id="1802679"/>
    <lineage>
        <taxon>Bacteria</taxon>
        <taxon>Candidatus Yanofskyibacteriota</taxon>
    </lineage>
</organism>
<dbReference type="AlphaFoldDB" id="A0A1F8FJ97"/>
<evidence type="ECO:0000313" key="2">
    <source>
        <dbReference type="Proteomes" id="UP000178197"/>
    </source>
</evidence>
<proteinExistence type="predicted"/>
<dbReference type="EMBL" id="MGJT01000010">
    <property type="protein sequence ID" value="OGN13071.1"/>
    <property type="molecule type" value="Genomic_DNA"/>
</dbReference>
<comment type="caution">
    <text evidence="1">The sequence shown here is derived from an EMBL/GenBank/DDBJ whole genome shotgun (WGS) entry which is preliminary data.</text>
</comment>
<sequence>MFLAFPICARPIFSKMERTFFFLGFCLPSIQAVWRGFNSDSVLRKLFSGDMDFRKTETNLYLHFVRAEEGSGEESARAFRIFIFATSNILTFCLY</sequence>
<name>A0A1F8FJ97_9BACT</name>
<evidence type="ECO:0000313" key="1">
    <source>
        <dbReference type="EMBL" id="OGN13071.1"/>
    </source>
</evidence>
<reference evidence="1 2" key="1">
    <citation type="journal article" date="2016" name="Nat. Commun.">
        <title>Thousands of microbial genomes shed light on interconnected biogeochemical processes in an aquifer system.</title>
        <authorList>
            <person name="Anantharaman K."/>
            <person name="Brown C.T."/>
            <person name="Hug L.A."/>
            <person name="Sharon I."/>
            <person name="Castelle C.J."/>
            <person name="Probst A.J."/>
            <person name="Thomas B.C."/>
            <person name="Singh A."/>
            <person name="Wilkins M.J."/>
            <person name="Karaoz U."/>
            <person name="Brodie E.L."/>
            <person name="Williams K.H."/>
            <person name="Hubbard S.S."/>
            <person name="Banfield J.F."/>
        </authorList>
    </citation>
    <scope>NUCLEOTIDE SEQUENCE [LARGE SCALE GENOMIC DNA]</scope>
</reference>
<accession>A0A1F8FJ97</accession>
<protein>
    <submittedName>
        <fullName evidence="1">Uncharacterized protein</fullName>
    </submittedName>
</protein>
<dbReference type="Proteomes" id="UP000178197">
    <property type="component" value="Unassembled WGS sequence"/>
</dbReference>